<dbReference type="InterPro" id="IPR029061">
    <property type="entry name" value="THDP-binding"/>
</dbReference>
<dbReference type="EMBL" id="JAGYPE010000001">
    <property type="protein sequence ID" value="MBS4179850.1"/>
    <property type="molecule type" value="Genomic_DNA"/>
</dbReference>
<dbReference type="AlphaFoldDB" id="A0A942STI5"/>
<comment type="cofactor">
    <cofactor evidence="1">
        <name>thiamine diphosphate</name>
        <dbReference type="ChEBI" id="CHEBI:58937"/>
    </cofactor>
</comment>
<organism evidence="8">
    <name type="scientific">Neobacillus citreus</name>
    <dbReference type="NCBI Taxonomy" id="2833578"/>
    <lineage>
        <taxon>Bacteria</taxon>
        <taxon>Bacillati</taxon>
        <taxon>Bacillota</taxon>
        <taxon>Bacilli</taxon>
        <taxon>Bacillales</taxon>
        <taxon>Bacillaceae</taxon>
        <taxon>Neobacillus</taxon>
    </lineage>
</organism>
<dbReference type="InterPro" id="IPR011766">
    <property type="entry name" value="TPP_enzyme_TPP-bd"/>
</dbReference>
<keyword evidence="10" id="KW-1185">Reference proteome</keyword>
<reference evidence="8" key="1">
    <citation type="submission" date="2021-05" db="EMBL/GenBank/DDBJ databases">
        <title>Novel Bacillus species.</title>
        <authorList>
            <person name="Liu G."/>
        </authorList>
    </citation>
    <scope>NUCLEOTIDE SEQUENCE</scope>
    <source>
        <strain evidence="8 10">FJAT-50051</strain>
    </source>
</reference>
<protein>
    <submittedName>
        <fullName evidence="9">Acetolactate synthase catalytic subunit</fullName>
    </submittedName>
</protein>
<evidence type="ECO:0000313" key="8">
    <source>
        <dbReference type="EMBL" id="MBS4179850.1"/>
    </source>
</evidence>
<dbReference type="EMBL" id="JAGYPE020000004">
    <property type="protein sequence ID" value="MCH6264685.1"/>
    <property type="molecule type" value="Genomic_DNA"/>
</dbReference>
<accession>A0A942STI5</accession>
<evidence type="ECO:0000256" key="1">
    <source>
        <dbReference type="ARBA" id="ARBA00001964"/>
    </source>
</evidence>
<dbReference type="Pfam" id="PF00205">
    <property type="entry name" value="TPP_enzyme_M"/>
    <property type="match status" value="1"/>
</dbReference>
<evidence type="ECO:0000313" key="10">
    <source>
        <dbReference type="Proteomes" id="UP000677265"/>
    </source>
</evidence>
<evidence type="ECO:0000256" key="2">
    <source>
        <dbReference type="ARBA" id="ARBA00007812"/>
    </source>
</evidence>
<dbReference type="InterPro" id="IPR045229">
    <property type="entry name" value="TPP_enz"/>
</dbReference>
<dbReference type="Pfam" id="PF02776">
    <property type="entry name" value="TPP_enzyme_N"/>
    <property type="match status" value="1"/>
</dbReference>
<dbReference type="GO" id="GO:0009097">
    <property type="term" value="P:isoleucine biosynthetic process"/>
    <property type="evidence" value="ECO:0007669"/>
    <property type="project" value="TreeGrafter"/>
</dbReference>
<dbReference type="GO" id="GO:0030976">
    <property type="term" value="F:thiamine pyrophosphate binding"/>
    <property type="evidence" value="ECO:0007669"/>
    <property type="project" value="InterPro"/>
</dbReference>
<dbReference type="Proteomes" id="UP000677265">
    <property type="component" value="Unassembled WGS sequence"/>
</dbReference>
<evidence type="ECO:0000313" key="9">
    <source>
        <dbReference type="EMBL" id="MCH6264685.1"/>
    </source>
</evidence>
<dbReference type="GO" id="GO:0003984">
    <property type="term" value="F:acetolactate synthase activity"/>
    <property type="evidence" value="ECO:0007669"/>
    <property type="project" value="TreeGrafter"/>
</dbReference>
<comment type="caution">
    <text evidence="8">The sequence shown here is derived from an EMBL/GenBank/DDBJ whole genome shotgun (WGS) entry which is preliminary data.</text>
</comment>
<dbReference type="GO" id="GO:0009099">
    <property type="term" value="P:L-valine biosynthetic process"/>
    <property type="evidence" value="ECO:0007669"/>
    <property type="project" value="TreeGrafter"/>
</dbReference>
<dbReference type="GO" id="GO:0050660">
    <property type="term" value="F:flavin adenine dinucleotide binding"/>
    <property type="evidence" value="ECO:0007669"/>
    <property type="project" value="TreeGrafter"/>
</dbReference>
<dbReference type="SUPFAM" id="SSF52518">
    <property type="entry name" value="Thiamin diphosphate-binding fold (THDP-binding)"/>
    <property type="match status" value="2"/>
</dbReference>
<evidence type="ECO:0000256" key="4">
    <source>
        <dbReference type="RuleBase" id="RU362132"/>
    </source>
</evidence>
<dbReference type="RefSeq" id="WP_213139899.1">
    <property type="nucleotide sequence ID" value="NZ_JAGYPE020000004.1"/>
</dbReference>
<dbReference type="InterPro" id="IPR000399">
    <property type="entry name" value="TPP-bd_CS"/>
</dbReference>
<dbReference type="InterPro" id="IPR029035">
    <property type="entry name" value="DHS-like_NAD/FAD-binding_dom"/>
</dbReference>
<feature type="domain" description="Thiamine pyrophosphate enzyme TPP-binding" evidence="6">
    <location>
        <begin position="417"/>
        <end position="560"/>
    </location>
</feature>
<feature type="domain" description="Thiamine pyrophosphate enzyme central" evidence="5">
    <location>
        <begin position="208"/>
        <end position="347"/>
    </location>
</feature>
<dbReference type="InterPro" id="IPR012000">
    <property type="entry name" value="Thiamin_PyroP_enz_cen_dom"/>
</dbReference>
<dbReference type="Gene3D" id="3.40.50.1220">
    <property type="entry name" value="TPP-binding domain"/>
    <property type="match status" value="1"/>
</dbReference>
<dbReference type="InterPro" id="IPR012001">
    <property type="entry name" value="Thiamin_PyroP_enz_TPP-bd_dom"/>
</dbReference>
<dbReference type="GO" id="GO:0000287">
    <property type="term" value="F:magnesium ion binding"/>
    <property type="evidence" value="ECO:0007669"/>
    <property type="project" value="InterPro"/>
</dbReference>
<dbReference type="NCBIfam" id="NF004772">
    <property type="entry name" value="PRK06112.1"/>
    <property type="match status" value="1"/>
</dbReference>
<feature type="domain" description="Thiamine pyrophosphate enzyme N-terminal TPP-binding" evidence="7">
    <location>
        <begin position="21"/>
        <end position="131"/>
    </location>
</feature>
<gene>
    <name evidence="9" type="ORF">KHB02_004000</name>
    <name evidence="8" type="ORF">KHB02_00475</name>
</gene>
<evidence type="ECO:0000256" key="3">
    <source>
        <dbReference type="ARBA" id="ARBA00023052"/>
    </source>
</evidence>
<dbReference type="Gene3D" id="3.40.50.970">
    <property type="match status" value="2"/>
</dbReference>
<dbReference type="GO" id="GO:0005948">
    <property type="term" value="C:acetolactate synthase complex"/>
    <property type="evidence" value="ECO:0007669"/>
    <property type="project" value="TreeGrafter"/>
</dbReference>
<evidence type="ECO:0000259" key="5">
    <source>
        <dbReference type="Pfam" id="PF00205"/>
    </source>
</evidence>
<evidence type="ECO:0000259" key="6">
    <source>
        <dbReference type="Pfam" id="PF02775"/>
    </source>
</evidence>
<keyword evidence="3 4" id="KW-0786">Thiamine pyrophosphate</keyword>
<name>A0A942STI5_9BACI</name>
<dbReference type="CDD" id="cd07035">
    <property type="entry name" value="TPP_PYR_POX_like"/>
    <property type="match status" value="1"/>
</dbReference>
<sequence>MANVTETQKETEISTKELTNAERFALALKRHGVKFIFGQSNPQTIMLACSDLGIKQIGFRQENAGSYMAQAYAMCSGTVAVVAAQNGPAATLLVPGLAECLKASHPVVALVDEVPISEEEKNSFQELDHVKLFSGVAKWVKKVPAEARIEDYVDMAFTAAASGRPGPAILLIPKDISFDTKKNPLQIERKACLSAYPLDRTIADPSRIEVAAELLANAERPFIYAGGGVISSGAIDELRQIQEECSIPVATTTMGKGSVDEEHPLTIGPIGYYMGKGGATKFLRPVVEEADVILLVGNRTNQNGTDSWKLFSKDARFIHIDIDPLEIGRNYESLRLAGDAKLTLEALKNALLRKNLEKRDKQRPSLVEAIAKARKAHTEEAEKIQNIDHSPIRVERFLAELEKQLTDDHIIVADASFSSVWLANYIKAKGSRKFIFPRGIAGLGWGLPMAMGAKVAQPNQKVFCLSGDGGFAHVWSELETCKRHGIDVVLAVINNEVLAYQKWAEQARWGRNTSACDLTAVDHAKVAEACGVKGIRVSSPEKIEETLKEAFATEGSVVIDLKADPASFPPLPFLSVLNNI</sequence>
<dbReference type="PROSITE" id="PS00187">
    <property type="entry name" value="TPP_ENZYMES"/>
    <property type="match status" value="1"/>
</dbReference>
<dbReference type="SUPFAM" id="SSF52467">
    <property type="entry name" value="DHS-like NAD/FAD-binding domain"/>
    <property type="match status" value="1"/>
</dbReference>
<dbReference type="PANTHER" id="PTHR18968">
    <property type="entry name" value="THIAMINE PYROPHOSPHATE ENZYMES"/>
    <property type="match status" value="1"/>
</dbReference>
<dbReference type="PANTHER" id="PTHR18968:SF13">
    <property type="entry name" value="ACETOLACTATE SYNTHASE CATALYTIC SUBUNIT, MITOCHONDRIAL"/>
    <property type="match status" value="1"/>
</dbReference>
<comment type="similarity">
    <text evidence="2 4">Belongs to the TPP enzyme family.</text>
</comment>
<evidence type="ECO:0000259" key="7">
    <source>
        <dbReference type="Pfam" id="PF02776"/>
    </source>
</evidence>
<dbReference type="Pfam" id="PF02775">
    <property type="entry name" value="TPP_enzyme_C"/>
    <property type="match status" value="1"/>
</dbReference>
<proteinExistence type="inferred from homology"/>